<evidence type="ECO:0000313" key="3">
    <source>
        <dbReference type="Proteomes" id="UP001432322"/>
    </source>
</evidence>
<organism evidence="2 3">
    <name type="scientific">Pristionchus fissidentatus</name>
    <dbReference type="NCBI Taxonomy" id="1538716"/>
    <lineage>
        <taxon>Eukaryota</taxon>
        <taxon>Metazoa</taxon>
        <taxon>Ecdysozoa</taxon>
        <taxon>Nematoda</taxon>
        <taxon>Chromadorea</taxon>
        <taxon>Rhabditida</taxon>
        <taxon>Rhabditina</taxon>
        <taxon>Diplogasteromorpha</taxon>
        <taxon>Diplogasteroidea</taxon>
        <taxon>Neodiplogasteridae</taxon>
        <taxon>Pristionchus</taxon>
    </lineage>
</organism>
<proteinExistence type="predicted"/>
<sequence length="88" mass="9424">LPQQLQQPVVQQPVVVQPVPGQQQPMDDGYSTDEDDDDINQVVVANHQNHNPHAVINPPPHANQAAATPGNLYDTSLAITTVAFLLAA</sequence>
<evidence type="ECO:0000256" key="1">
    <source>
        <dbReference type="SAM" id="MobiDB-lite"/>
    </source>
</evidence>
<protein>
    <submittedName>
        <fullName evidence="2">Uncharacterized protein</fullName>
    </submittedName>
</protein>
<reference evidence="2" key="1">
    <citation type="submission" date="2023-10" db="EMBL/GenBank/DDBJ databases">
        <title>Genome assembly of Pristionchus species.</title>
        <authorList>
            <person name="Yoshida K."/>
            <person name="Sommer R.J."/>
        </authorList>
    </citation>
    <scope>NUCLEOTIDE SEQUENCE</scope>
    <source>
        <strain evidence="2">RS5133</strain>
    </source>
</reference>
<feature type="non-terminal residue" evidence="2">
    <location>
        <position position="88"/>
    </location>
</feature>
<gene>
    <name evidence="2" type="ORF">PFISCL1PPCAC_9342</name>
</gene>
<feature type="compositionally biased region" description="Low complexity" evidence="1">
    <location>
        <begin position="1"/>
        <end position="29"/>
    </location>
</feature>
<dbReference type="Proteomes" id="UP001432322">
    <property type="component" value="Unassembled WGS sequence"/>
</dbReference>
<comment type="caution">
    <text evidence="2">The sequence shown here is derived from an EMBL/GenBank/DDBJ whole genome shotgun (WGS) entry which is preliminary data.</text>
</comment>
<feature type="non-terminal residue" evidence="2">
    <location>
        <position position="1"/>
    </location>
</feature>
<feature type="region of interest" description="Disordered" evidence="1">
    <location>
        <begin position="1"/>
        <end position="36"/>
    </location>
</feature>
<accession>A0AAV5VJE0</accession>
<evidence type="ECO:0000313" key="2">
    <source>
        <dbReference type="EMBL" id="GMT18045.1"/>
    </source>
</evidence>
<keyword evidence="3" id="KW-1185">Reference proteome</keyword>
<dbReference type="EMBL" id="BTSY01000003">
    <property type="protein sequence ID" value="GMT18045.1"/>
    <property type="molecule type" value="Genomic_DNA"/>
</dbReference>
<dbReference type="AlphaFoldDB" id="A0AAV5VJE0"/>
<name>A0AAV5VJE0_9BILA</name>